<keyword evidence="3" id="KW-1185">Reference proteome</keyword>
<comment type="caution">
    <text evidence="2">The sequence shown here is derived from an EMBL/GenBank/DDBJ whole genome shotgun (WGS) entry which is preliminary data.</text>
</comment>
<protein>
    <submittedName>
        <fullName evidence="2">Uncharacterized protein</fullName>
    </submittedName>
</protein>
<proteinExistence type="predicted"/>
<sequence>MTPHGPPVSSSPSSATDPATAHEDRPSSPRIPAEESA</sequence>
<dbReference type="AlphaFoldDB" id="L1L7R2"/>
<gene>
    <name evidence="2" type="ORF">STRIP9103_09400</name>
</gene>
<dbReference type="Proteomes" id="UP000010411">
    <property type="component" value="Unassembled WGS sequence"/>
</dbReference>
<evidence type="ECO:0000313" key="2">
    <source>
        <dbReference type="EMBL" id="EKX68735.1"/>
    </source>
</evidence>
<evidence type="ECO:0000256" key="1">
    <source>
        <dbReference type="SAM" id="MobiDB-lite"/>
    </source>
</evidence>
<accession>L1L7R2</accession>
<reference evidence="2 3" key="1">
    <citation type="submission" date="2012-11" db="EMBL/GenBank/DDBJ databases">
        <authorList>
            <person name="Huguet-Tapia J.C."/>
            <person name="Durkin A.S."/>
            <person name="Pettis G.S."/>
            <person name="Badger J.H."/>
        </authorList>
    </citation>
    <scope>NUCLEOTIDE SEQUENCE [LARGE SCALE GENOMIC DNA]</scope>
    <source>
        <strain evidence="2 3">91-03</strain>
    </source>
</reference>
<feature type="region of interest" description="Disordered" evidence="1">
    <location>
        <begin position="1"/>
        <end position="37"/>
    </location>
</feature>
<evidence type="ECO:0000313" key="3">
    <source>
        <dbReference type="Proteomes" id="UP000010411"/>
    </source>
</evidence>
<feature type="compositionally biased region" description="Low complexity" evidence="1">
    <location>
        <begin position="7"/>
        <end position="19"/>
    </location>
</feature>
<dbReference type="EMBL" id="AEJC01000058">
    <property type="protein sequence ID" value="EKX68735.1"/>
    <property type="molecule type" value="Genomic_DNA"/>
</dbReference>
<name>L1L7R2_9ACTN</name>
<organism evidence="2 3">
    <name type="scientific">Streptomyces ipomoeae 91-03</name>
    <dbReference type="NCBI Taxonomy" id="698759"/>
    <lineage>
        <taxon>Bacteria</taxon>
        <taxon>Bacillati</taxon>
        <taxon>Actinomycetota</taxon>
        <taxon>Actinomycetes</taxon>
        <taxon>Kitasatosporales</taxon>
        <taxon>Streptomycetaceae</taxon>
        <taxon>Streptomyces</taxon>
    </lineage>
</organism>